<evidence type="ECO:0000313" key="2">
    <source>
        <dbReference type="EMBL" id="KAH6605135.1"/>
    </source>
</evidence>
<organism evidence="2 3">
    <name type="scientific">Trichoderma cornu-damae</name>
    <dbReference type="NCBI Taxonomy" id="654480"/>
    <lineage>
        <taxon>Eukaryota</taxon>
        <taxon>Fungi</taxon>
        <taxon>Dikarya</taxon>
        <taxon>Ascomycota</taxon>
        <taxon>Pezizomycotina</taxon>
        <taxon>Sordariomycetes</taxon>
        <taxon>Hypocreomycetidae</taxon>
        <taxon>Hypocreales</taxon>
        <taxon>Hypocreaceae</taxon>
        <taxon>Trichoderma</taxon>
    </lineage>
</organism>
<proteinExistence type="predicted"/>
<feature type="region of interest" description="Disordered" evidence="1">
    <location>
        <begin position="63"/>
        <end position="86"/>
    </location>
</feature>
<keyword evidence="3" id="KW-1185">Reference proteome</keyword>
<evidence type="ECO:0000313" key="3">
    <source>
        <dbReference type="Proteomes" id="UP000827724"/>
    </source>
</evidence>
<name>A0A9P8QFP9_9HYPO</name>
<sequence>MSLRGLAIIVPEVDAGGEESASCLTGVCFPVVEVVETARGGGEEARSRSNDVGDEFARTRAQLEVQNAKSGRRPASAVARDGGRNE</sequence>
<dbReference type="EMBL" id="JAIWOZ010000005">
    <property type="protein sequence ID" value="KAH6605135.1"/>
    <property type="molecule type" value="Genomic_DNA"/>
</dbReference>
<evidence type="ECO:0000256" key="1">
    <source>
        <dbReference type="SAM" id="MobiDB-lite"/>
    </source>
</evidence>
<comment type="caution">
    <text evidence="2">The sequence shown here is derived from an EMBL/GenBank/DDBJ whole genome shotgun (WGS) entry which is preliminary data.</text>
</comment>
<accession>A0A9P8QFP9</accession>
<gene>
    <name evidence="2" type="ORF">Trco_006842</name>
</gene>
<dbReference type="Proteomes" id="UP000827724">
    <property type="component" value="Unassembled WGS sequence"/>
</dbReference>
<reference evidence="2" key="1">
    <citation type="submission" date="2021-08" db="EMBL/GenBank/DDBJ databases">
        <title>Chromosome-Level Trichoderma cornu-damae using Hi-C Data.</title>
        <authorList>
            <person name="Kim C.S."/>
        </authorList>
    </citation>
    <scope>NUCLEOTIDE SEQUENCE</scope>
    <source>
        <strain evidence="2">KA19-0412C</strain>
    </source>
</reference>
<dbReference type="AlphaFoldDB" id="A0A9P8QFP9"/>
<protein>
    <submittedName>
        <fullName evidence="2">Uncharacterized protein</fullName>
    </submittedName>
</protein>